<keyword evidence="6 7" id="KW-0472">Membrane</keyword>
<dbReference type="CDD" id="cd06261">
    <property type="entry name" value="TM_PBP2"/>
    <property type="match status" value="1"/>
</dbReference>
<dbReference type="Proteomes" id="UP000184245">
    <property type="component" value="Unassembled WGS sequence"/>
</dbReference>
<feature type="transmembrane region" description="Helical" evidence="7">
    <location>
        <begin position="132"/>
        <end position="155"/>
    </location>
</feature>
<keyword evidence="3" id="KW-1003">Cell membrane</keyword>
<dbReference type="PANTHER" id="PTHR43744:SF12">
    <property type="entry name" value="ABC TRANSPORTER PERMEASE PROTEIN MG189-RELATED"/>
    <property type="match status" value="1"/>
</dbReference>
<dbReference type="OrthoDB" id="9787837at2"/>
<evidence type="ECO:0000256" key="5">
    <source>
        <dbReference type="ARBA" id="ARBA00022989"/>
    </source>
</evidence>
<feature type="transmembrane region" description="Helical" evidence="7">
    <location>
        <begin position="100"/>
        <end position="120"/>
    </location>
</feature>
<evidence type="ECO:0000256" key="6">
    <source>
        <dbReference type="ARBA" id="ARBA00023136"/>
    </source>
</evidence>
<comment type="similarity">
    <text evidence="7">Belongs to the binding-protein-dependent transport system permease family.</text>
</comment>
<gene>
    <name evidence="9" type="ORF">SAMN02745158_00722</name>
</gene>
<evidence type="ECO:0000313" key="9">
    <source>
        <dbReference type="EMBL" id="SHE51465.1"/>
    </source>
</evidence>
<dbReference type="GO" id="GO:0055085">
    <property type="term" value="P:transmembrane transport"/>
    <property type="evidence" value="ECO:0007669"/>
    <property type="project" value="InterPro"/>
</dbReference>
<evidence type="ECO:0000256" key="2">
    <source>
        <dbReference type="ARBA" id="ARBA00022448"/>
    </source>
</evidence>
<feature type="transmembrane region" description="Helical" evidence="7">
    <location>
        <begin position="167"/>
        <end position="185"/>
    </location>
</feature>
<dbReference type="GO" id="GO:0005886">
    <property type="term" value="C:plasma membrane"/>
    <property type="evidence" value="ECO:0007669"/>
    <property type="project" value="UniProtKB-SubCell"/>
</dbReference>
<evidence type="ECO:0000259" key="8">
    <source>
        <dbReference type="PROSITE" id="PS50928"/>
    </source>
</evidence>
<dbReference type="InterPro" id="IPR000515">
    <property type="entry name" value="MetI-like"/>
</dbReference>
<evidence type="ECO:0000313" key="10">
    <source>
        <dbReference type="Proteomes" id="UP000184245"/>
    </source>
</evidence>
<keyword evidence="5 7" id="KW-1133">Transmembrane helix</keyword>
<keyword evidence="4 7" id="KW-0812">Transmembrane</keyword>
<dbReference type="PANTHER" id="PTHR43744">
    <property type="entry name" value="ABC TRANSPORTER PERMEASE PROTEIN MG189-RELATED-RELATED"/>
    <property type="match status" value="1"/>
</dbReference>
<feature type="transmembrane region" description="Helical" evidence="7">
    <location>
        <begin position="206"/>
        <end position="228"/>
    </location>
</feature>
<evidence type="ECO:0000256" key="4">
    <source>
        <dbReference type="ARBA" id="ARBA00022692"/>
    </source>
</evidence>
<reference evidence="9 10" key="1">
    <citation type="submission" date="2016-11" db="EMBL/GenBank/DDBJ databases">
        <authorList>
            <person name="Jaros S."/>
            <person name="Januszkiewicz K."/>
            <person name="Wedrychowicz H."/>
        </authorList>
    </citation>
    <scope>NUCLEOTIDE SEQUENCE [LARGE SCALE GENOMIC DNA]</scope>
    <source>
        <strain evidence="9 10">DSM 17459</strain>
    </source>
</reference>
<evidence type="ECO:0000256" key="1">
    <source>
        <dbReference type="ARBA" id="ARBA00004651"/>
    </source>
</evidence>
<dbReference type="Pfam" id="PF00528">
    <property type="entry name" value="BPD_transp_1"/>
    <property type="match status" value="1"/>
</dbReference>
<name>A0A1M4U460_9CLOT</name>
<keyword evidence="10" id="KW-1185">Reference proteome</keyword>
<dbReference type="EMBL" id="FQVI01000002">
    <property type="protein sequence ID" value="SHE51465.1"/>
    <property type="molecule type" value="Genomic_DNA"/>
</dbReference>
<dbReference type="SUPFAM" id="SSF161098">
    <property type="entry name" value="MetI-like"/>
    <property type="match status" value="1"/>
</dbReference>
<dbReference type="AlphaFoldDB" id="A0A1M4U460"/>
<dbReference type="InterPro" id="IPR035906">
    <property type="entry name" value="MetI-like_sf"/>
</dbReference>
<feature type="transmembrane region" description="Helical" evidence="7">
    <location>
        <begin position="40"/>
        <end position="61"/>
    </location>
</feature>
<dbReference type="PROSITE" id="PS50928">
    <property type="entry name" value="ABC_TM1"/>
    <property type="match status" value="1"/>
</dbReference>
<proteinExistence type="inferred from homology"/>
<comment type="subcellular location">
    <subcellularLocation>
        <location evidence="1 7">Cell membrane</location>
        <topology evidence="1 7">Multi-pass membrane protein</topology>
    </subcellularLocation>
</comment>
<dbReference type="RefSeq" id="WP_084067619.1">
    <property type="nucleotide sequence ID" value="NZ_FQVI01000002.1"/>
</dbReference>
<protein>
    <submittedName>
        <fullName evidence="9">Carbohydrate ABC transporter membrane protein 2, CUT1 family (TC 3.A.1.1.-)</fullName>
    </submittedName>
</protein>
<feature type="domain" description="ABC transmembrane type-1" evidence="8">
    <location>
        <begin position="96"/>
        <end position="288"/>
    </location>
</feature>
<keyword evidence="2 7" id="KW-0813">Transport</keyword>
<dbReference type="Gene3D" id="1.10.3720.10">
    <property type="entry name" value="MetI-like"/>
    <property type="match status" value="1"/>
</dbReference>
<evidence type="ECO:0000256" key="7">
    <source>
        <dbReference type="RuleBase" id="RU363032"/>
    </source>
</evidence>
<evidence type="ECO:0000256" key="3">
    <source>
        <dbReference type="ARBA" id="ARBA00022475"/>
    </source>
</evidence>
<dbReference type="STRING" id="1122155.SAMN02745158_00722"/>
<accession>A0A1M4U460</accession>
<sequence length="303" mass="33927">MENLQALKLPSGKIAQERCITRTAKTGKLAWITGEAVKHIFLAGISLVMAFPFLWMVISALKTKAEVMNTEVFWPQEAQWGNFAEVIFHSPILRYMGNSLLVSAAIVLLQVVTGAMMAYALSFMRFRGRKTLFLVVVGTYMLPPAATYIPGYIILSQLNLLDSLTGLTISCTVNIFGIFLLRQAFMQLPYGLVEAAKVDGARPWYILWKIVFPLTRPTFITFILMSFITSYNSYMWPSLITETPDKALISQGLRMFFIEGGAYGTEWPKVMAASAVIVIPLLLLFLFTQKWFIKGISDTGMKG</sequence>
<organism evidence="9 10">
    <name type="scientific">Lactonifactor longoviformis DSM 17459</name>
    <dbReference type="NCBI Taxonomy" id="1122155"/>
    <lineage>
        <taxon>Bacteria</taxon>
        <taxon>Bacillati</taxon>
        <taxon>Bacillota</taxon>
        <taxon>Clostridia</taxon>
        <taxon>Eubacteriales</taxon>
        <taxon>Clostridiaceae</taxon>
        <taxon>Lactonifactor</taxon>
    </lineage>
</organism>
<feature type="transmembrane region" description="Helical" evidence="7">
    <location>
        <begin position="270"/>
        <end position="287"/>
    </location>
</feature>